<dbReference type="EMBL" id="SXDP01000005">
    <property type="protein sequence ID" value="NEZ47151.1"/>
    <property type="molecule type" value="Genomic_DNA"/>
</dbReference>
<evidence type="ECO:0000256" key="7">
    <source>
        <dbReference type="SAM" id="Phobius"/>
    </source>
</evidence>
<evidence type="ECO:0000256" key="3">
    <source>
        <dbReference type="ARBA" id="ARBA00022692"/>
    </source>
</evidence>
<feature type="domain" description="Phosphatidic acid phosphatase type 2/haloperoxidase" evidence="8">
    <location>
        <begin position="57"/>
        <end position="167"/>
    </location>
</feature>
<dbReference type="PANTHER" id="PTHR14969">
    <property type="entry name" value="SPHINGOSINE-1-PHOSPHATE PHOSPHOHYDROLASE"/>
    <property type="match status" value="1"/>
</dbReference>
<accession>A0A6M0RA70</accession>
<evidence type="ECO:0000256" key="6">
    <source>
        <dbReference type="ARBA" id="ARBA00023136"/>
    </source>
</evidence>
<feature type="transmembrane region" description="Helical" evidence="7">
    <location>
        <begin position="152"/>
        <end position="170"/>
    </location>
</feature>
<dbReference type="PANTHER" id="PTHR14969:SF62">
    <property type="entry name" value="DECAPRENYLPHOSPHORYL-5-PHOSPHORIBOSE PHOSPHATASE RV3807C-RELATED"/>
    <property type="match status" value="1"/>
</dbReference>
<evidence type="ECO:0000256" key="5">
    <source>
        <dbReference type="ARBA" id="ARBA00022989"/>
    </source>
</evidence>
<keyword evidence="2" id="KW-1003">Cell membrane</keyword>
<dbReference type="InterPro" id="IPR000326">
    <property type="entry name" value="PAP2/HPO"/>
</dbReference>
<dbReference type="Pfam" id="PF01569">
    <property type="entry name" value="PAP2"/>
    <property type="match status" value="1"/>
</dbReference>
<proteinExistence type="predicted"/>
<evidence type="ECO:0000256" key="1">
    <source>
        <dbReference type="ARBA" id="ARBA00004651"/>
    </source>
</evidence>
<reference evidence="9 10" key="1">
    <citation type="submission" date="2019-04" db="EMBL/GenBank/DDBJ databases">
        <title>Genome sequencing of Clostridium botulinum Groups I-IV and Clostridium butyricum.</title>
        <authorList>
            <person name="Brunt J."/>
            <person name="Van Vliet A.H.M."/>
            <person name="Stringer S.C."/>
            <person name="Carter A.T."/>
            <person name="Peck M.W."/>
        </authorList>
    </citation>
    <scope>NUCLEOTIDE SEQUENCE [LARGE SCALE GENOMIC DNA]</scope>
    <source>
        <strain evidence="9 10">IFR 18/094</strain>
    </source>
</reference>
<dbReference type="Proteomes" id="UP000473885">
    <property type="component" value="Unassembled WGS sequence"/>
</dbReference>
<feature type="transmembrane region" description="Helical" evidence="7">
    <location>
        <begin position="128"/>
        <end position="146"/>
    </location>
</feature>
<dbReference type="CDD" id="cd03392">
    <property type="entry name" value="PAP2_like_2"/>
    <property type="match status" value="1"/>
</dbReference>
<organism evidence="9 10">
    <name type="scientific">Clostridium niameyense</name>
    <dbReference type="NCBI Taxonomy" id="1622073"/>
    <lineage>
        <taxon>Bacteria</taxon>
        <taxon>Bacillati</taxon>
        <taxon>Bacillota</taxon>
        <taxon>Clostridia</taxon>
        <taxon>Eubacteriales</taxon>
        <taxon>Clostridiaceae</taxon>
        <taxon>Clostridium</taxon>
    </lineage>
</organism>
<dbReference type="Gene3D" id="1.20.144.10">
    <property type="entry name" value="Phosphatidic acid phosphatase type 2/haloperoxidase"/>
    <property type="match status" value="2"/>
</dbReference>
<dbReference type="RefSeq" id="WP_163249243.1">
    <property type="nucleotide sequence ID" value="NZ_SXDP01000005.1"/>
</dbReference>
<evidence type="ECO:0000256" key="2">
    <source>
        <dbReference type="ARBA" id="ARBA00022475"/>
    </source>
</evidence>
<dbReference type="GO" id="GO:0005886">
    <property type="term" value="C:plasma membrane"/>
    <property type="evidence" value="ECO:0007669"/>
    <property type="project" value="UniProtKB-SubCell"/>
</dbReference>
<keyword evidence="5 7" id="KW-1133">Transmembrane helix</keyword>
<keyword evidence="3 7" id="KW-0812">Transmembrane</keyword>
<keyword evidence="4" id="KW-0378">Hydrolase</keyword>
<dbReference type="InterPro" id="IPR036938">
    <property type="entry name" value="PAP2/HPO_sf"/>
</dbReference>
<evidence type="ECO:0000259" key="8">
    <source>
        <dbReference type="SMART" id="SM00014"/>
    </source>
</evidence>
<evidence type="ECO:0000256" key="4">
    <source>
        <dbReference type="ARBA" id="ARBA00022801"/>
    </source>
</evidence>
<keyword evidence="6 7" id="KW-0472">Membrane</keyword>
<dbReference type="AlphaFoldDB" id="A0A6M0RA70"/>
<feature type="transmembrane region" description="Helical" evidence="7">
    <location>
        <begin position="30"/>
        <end position="50"/>
    </location>
</feature>
<dbReference type="GO" id="GO:0016787">
    <property type="term" value="F:hydrolase activity"/>
    <property type="evidence" value="ECO:0007669"/>
    <property type="project" value="UniProtKB-KW"/>
</dbReference>
<comment type="subcellular location">
    <subcellularLocation>
        <location evidence="1">Cell membrane</location>
        <topology evidence="1">Multi-pass membrane protein</topology>
    </subcellularLocation>
</comment>
<evidence type="ECO:0000313" key="9">
    <source>
        <dbReference type="EMBL" id="NEZ47151.1"/>
    </source>
</evidence>
<gene>
    <name evidence="9" type="ORF">FDF74_08005</name>
</gene>
<comment type="caution">
    <text evidence="9">The sequence shown here is derived from an EMBL/GenBank/DDBJ whole genome shotgun (WGS) entry which is preliminary data.</text>
</comment>
<dbReference type="SMART" id="SM00014">
    <property type="entry name" value="acidPPc"/>
    <property type="match status" value="1"/>
</dbReference>
<sequence length="176" mass="19884">MNFIQNIDMSILNFIQEYLRNGFLDNFMPLITRLGDLGIIWVAISLILILSRKYRKIGLMCLGSLILSTIIGEGILKHTIQRSRPFVAVDNIKLLVKAPTSFSFPSGHSFSSFAVATVIANKIKKYKIPVYILASLIVFSRLYLYVHYPSDVLVGVLLGIVCAKVVCKFYKDNSRY</sequence>
<protein>
    <submittedName>
        <fullName evidence="9">Phosphatase PAP2 family protein</fullName>
    </submittedName>
</protein>
<dbReference type="SUPFAM" id="SSF48317">
    <property type="entry name" value="Acid phosphatase/Vanadium-dependent haloperoxidase"/>
    <property type="match status" value="1"/>
</dbReference>
<keyword evidence="10" id="KW-1185">Reference proteome</keyword>
<name>A0A6M0RA70_9CLOT</name>
<evidence type="ECO:0000313" key="10">
    <source>
        <dbReference type="Proteomes" id="UP000473885"/>
    </source>
</evidence>